<dbReference type="Proteomes" id="UP000702209">
    <property type="component" value="Unassembled WGS sequence"/>
</dbReference>
<keyword evidence="2" id="KW-1185">Reference proteome</keyword>
<sequence length="55" mass="5930">MRSIISNIGDCFADPGGLTPGQAERALEIHLICSPRCLVLRRAKRVLGIADRDGP</sequence>
<comment type="caution">
    <text evidence="1">The sequence shown here is derived from an EMBL/GenBank/DDBJ whole genome shotgun (WGS) entry which is preliminary data.</text>
</comment>
<evidence type="ECO:0008006" key="3">
    <source>
        <dbReference type="Google" id="ProtNLM"/>
    </source>
</evidence>
<protein>
    <recommendedName>
        <fullName evidence="3">Zinc-finger domain-containing protein</fullName>
    </recommendedName>
</protein>
<evidence type="ECO:0000313" key="2">
    <source>
        <dbReference type="Proteomes" id="UP000702209"/>
    </source>
</evidence>
<gene>
    <name evidence="1" type="ORF">IU459_14430</name>
</gene>
<dbReference type="EMBL" id="JADLQX010000009">
    <property type="protein sequence ID" value="MBF6298729.1"/>
    <property type="molecule type" value="Genomic_DNA"/>
</dbReference>
<name>A0ABS0CQ35_9NOCA</name>
<dbReference type="RefSeq" id="WP_195130023.1">
    <property type="nucleotide sequence ID" value="NZ_JADLQX010000009.1"/>
</dbReference>
<proteinExistence type="predicted"/>
<organism evidence="1 2">
    <name type="scientific">Nocardia amamiensis</name>
    <dbReference type="NCBI Taxonomy" id="404578"/>
    <lineage>
        <taxon>Bacteria</taxon>
        <taxon>Bacillati</taxon>
        <taxon>Actinomycetota</taxon>
        <taxon>Actinomycetes</taxon>
        <taxon>Mycobacteriales</taxon>
        <taxon>Nocardiaceae</taxon>
        <taxon>Nocardia</taxon>
    </lineage>
</organism>
<evidence type="ECO:0000313" key="1">
    <source>
        <dbReference type="EMBL" id="MBF6298729.1"/>
    </source>
</evidence>
<accession>A0ABS0CQ35</accession>
<reference evidence="1 2" key="1">
    <citation type="submission" date="2020-10" db="EMBL/GenBank/DDBJ databases">
        <title>Identification of Nocardia species via Next-generation sequencing and recognition of intraspecies genetic diversity.</title>
        <authorList>
            <person name="Li P."/>
            <person name="Li P."/>
            <person name="Lu B."/>
        </authorList>
    </citation>
    <scope>NUCLEOTIDE SEQUENCE [LARGE SCALE GENOMIC DNA]</scope>
    <source>
        <strain evidence="1 2">BJ06-0157</strain>
    </source>
</reference>